<evidence type="ECO:0000313" key="1">
    <source>
        <dbReference type="EMBL" id="MBA0086675.1"/>
    </source>
</evidence>
<dbReference type="EMBL" id="JACDQQ010001627">
    <property type="protein sequence ID" value="MBA0086675.1"/>
    <property type="molecule type" value="Genomic_DNA"/>
</dbReference>
<comment type="caution">
    <text evidence="1">The sequence shown here is derived from an EMBL/GenBank/DDBJ whole genome shotgun (WGS) entry which is preliminary data.</text>
</comment>
<reference evidence="1" key="1">
    <citation type="submission" date="2020-06" db="EMBL/GenBank/DDBJ databases">
        <title>Legume-microbial interactions unlock mineral nutrients during tropical forest succession.</title>
        <authorList>
            <person name="Epihov D.Z."/>
        </authorList>
    </citation>
    <scope>NUCLEOTIDE SEQUENCE [LARGE SCALE GENOMIC DNA]</scope>
    <source>
        <strain evidence="1">Pan2503</strain>
    </source>
</reference>
<accession>A0A7V8NSJ7</accession>
<name>A0A7V8NSJ7_9BACT</name>
<evidence type="ECO:0000313" key="2">
    <source>
        <dbReference type="Proteomes" id="UP000567293"/>
    </source>
</evidence>
<keyword evidence="2" id="KW-1185">Reference proteome</keyword>
<sequence length="145" mass="16659">VMAFVRRKGNSFYLVHNVRRGEKVQQLHLARLGQRAHITEEVVKEVSKKHPFVELNWRALREQLNHSVDLADPNSPAVQKLVTSLHTLNLELADVFPPLLRLSESPAVAKELLVQLRLLQSTIQVKLEQFDRGRGRYGTQQGRVR</sequence>
<proteinExistence type="predicted"/>
<feature type="non-terminal residue" evidence="1">
    <location>
        <position position="1"/>
    </location>
</feature>
<organism evidence="1 2">
    <name type="scientific">Candidatus Acidiferrum panamense</name>
    <dbReference type="NCBI Taxonomy" id="2741543"/>
    <lineage>
        <taxon>Bacteria</taxon>
        <taxon>Pseudomonadati</taxon>
        <taxon>Acidobacteriota</taxon>
        <taxon>Terriglobia</taxon>
        <taxon>Candidatus Acidiferrales</taxon>
        <taxon>Candidatus Acidiferrum</taxon>
    </lineage>
</organism>
<dbReference type="Proteomes" id="UP000567293">
    <property type="component" value="Unassembled WGS sequence"/>
</dbReference>
<gene>
    <name evidence="1" type="ORF">HRJ53_16970</name>
</gene>
<dbReference type="AlphaFoldDB" id="A0A7V8NSJ7"/>
<protein>
    <submittedName>
        <fullName evidence="1">Uncharacterized protein</fullName>
    </submittedName>
</protein>